<comment type="caution">
    <text evidence="1">The sequence shown here is derived from an EMBL/GenBank/DDBJ whole genome shotgun (WGS) entry which is preliminary data.</text>
</comment>
<protein>
    <submittedName>
        <fullName evidence="1">5515_t:CDS:1</fullName>
    </submittedName>
</protein>
<keyword evidence="2" id="KW-1185">Reference proteome</keyword>
<evidence type="ECO:0000313" key="1">
    <source>
        <dbReference type="EMBL" id="CAG8584438.1"/>
    </source>
</evidence>
<gene>
    <name evidence="1" type="ORF">ALEPTO_LOCUS7418</name>
</gene>
<dbReference type="EMBL" id="CAJVPS010003185">
    <property type="protein sequence ID" value="CAG8584438.1"/>
    <property type="molecule type" value="Genomic_DNA"/>
</dbReference>
<dbReference type="Proteomes" id="UP000789508">
    <property type="component" value="Unassembled WGS sequence"/>
</dbReference>
<sequence>MWKLRRIYPFLNHITGTNAVNKLADIIHIISSNHEIRFESTSSNRKDYKLQFMRKVAADTLLVERSDWIMKSFWECIEKIAYEKAEIIKNGVLTVIGLQKGLDTPLKVNYDESSSISTIRFKIPLGEYRSRSLLMRKTSKIAYITSNKVPTAKELRNSLTFVTDLLYLLKKRDSILPISFLQVEEIFWLDQLKRSHLFLWQAILIFDIQV</sequence>
<accession>A0A9N9C2C7</accession>
<evidence type="ECO:0000313" key="2">
    <source>
        <dbReference type="Proteomes" id="UP000789508"/>
    </source>
</evidence>
<dbReference type="AlphaFoldDB" id="A0A9N9C2C7"/>
<proteinExistence type="predicted"/>
<organism evidence="1 2">
    <name type="scientific">Ambispora leptoticha</name>
    <dbReference type="NCBI Taxonomy" id="144679"/>
    <lineage>
        <taxon>Eukaryota</taxon>
        <taxon>Fungi</taxon>
        <taxon>Fungi incertae sedis</taxon>
        <taxon>Mucoromycota</taxon>
        <taxon>Glomeromycotina</taxon>
        <taxon>Glomeromycetes</taxon>
        <taxon>Archaeosporales</taxon>
        <taxon>Ambisporaceae</taxon>
        <taxon>Ambispora</taxon>
    </lineage>
</organism>
<name>A0A9N9C2C7_9GLOM</name>
<reference evidence="1" key="1">
    <citation type="submission" date="2021-06" db="EMBL/GenBank/DDBJ databases">
        <authorList>
            <person name="Kallberg Y."/>
            <person name="Tangrot J."/>
            <person name="Rosling A."/>
        </authorList>
    </citation>
    <scope>NUCLEOTIDE SEQUENCE</scope>
    <source>
        <strain evidence="1">FL130A</strain>
    </source>
</reference>